<dbReference type="EMBL" id="JXLP01000010">
    <property type="protein sequence ID" value="KIL78142.1"/>
    <property type="molecule type" value="Genomic_DNA"/>
</dbReference>
<protein>
    <recommendedName>
        <fullName evidence="3">Ribose 5-phosphate isomerase B</fullName>
    </recommendedName>
</protein>
<accession>A0ABR5ATQ8</accession>
<proteinExistence type="predicted"/>
<name>A0ABR5ATQ8_BACBA</name>
<comment type="caution">
    <text evidence="1">The sequence shown here is derived from an EMBL/GenBank/DDBJ whole genome shotgun (WGS) entry which is preliminary data.</text>
</comment>
<gene>
    <name evidence="1" type="ORF">SD77_0743</name>
</gene>
<dbReference type="Proteomes" id="UP000031982">
    <property type="component" value="Unassembled WGS sequence"/>
</dbReference>
<organism evidence="1 2">
    <name type="scientific">Bacillus badius</name>
    <dbReference type="NCBI Taxonomy" id="1455"/>
    <lineage>
        <taxon>Bacteria</taxon>
        <taxon>Bacillati</taxon>
        <taxon>Bacillota</taxon>
        <taxon>Bacilli</taxon>
        <taxon>Bacillales</taxon>
        <taxon>Bacillaceae</taxon>
        <taxon>Pseudobacillus</taxon>
    </lineage>
</organism>
<evidence type="ECO:0008006" key="3">
    <source>
        <dbReference type="Google" id="ProtNLM"/>
    </source>
</evidence>
<evidence type="ECO:0000313" key="2">
    <source>
        <dbReference type="Proteomes" id="UP000031982"/>
    </source>
</evidence>
<evidence type="ECO:0000313" key="1">
    <source>
        <dbReference type="EMBL" id="KIL78142.1"/>
    </source>
</evidence>
<keyword evidence="2" id="KW-1185">Reference proteome</keyword>
<sequence length="49" mass="5617">MRLRGSRKASACSGIDEKIHHALCENEKKNMPVRNNLPPLTGIFCRFFE</sequence>
<reference evidence="1 2" key="1">
    <citation type="submission" date="2015-01" db="EMBL/GenBank/DDBJ databases">
        <title>Genome Assembly of Bacillus badius MTCC 1458.</title>
        <authorList>
            <person name="Verma A."/>
            <person name="Khatri I."/>
            <person name="Mual P."/>
            <person name="Subramanian S."/>
            <person name="Krishnamurthi S."/>
        </authorList>
    </citation>
    <scope>NUCLEOTIDE SEQUENCE [LARGE SCALE GENOMIC DNA]</scope>
    <source>
        <strain evidence="1 2">MTCC 1458</strain>
    </source>
</reference>